<dbReference type="EMBL" id="CM042050">
    <property type="protein sequence ID" value="KAI3735579.1"/>
    <property type="molecule type" value="Genomic_DNA"/>
</dbReference>
<gene>
    <name evidence="1" type="ORF">L6452_15085</name>
</gene>
<reference evidence="2" key="1">
    <citation type="journal article" date="2022" name="Mol. Ecol. Resour.">
        <title>The genomes of chicory, endive, great burdock and yacon provide insights into Asteraceae palaeo-polyploidization history and plant inulin production.</title>
        <authorList>
            <person name="Fan W."/>
            <person name="Wang S."/>
            <person name="Wang H."/>
            <person name="Wang A."/>
            <person name="Jiang F."/>
            <person name="Liu H."/>
            <person name="Zhao H."/>
            <person name="Xu D."/>
            <person name="Zhang Y."/>
        </authorList>
    </citation>
    <scope>NUCLEOTIDE SEQUENCE [LARGE SCALE GENOMIC DNA]</scope>
    <source>
        <strain evidence="2">cv. Niubang</strain>
    </source>
</reference>
<keyword evidence="2" id="KW-1185">Reference proteome</keyword>
<proteinExistence type="predicted"/>
<evidence type="ECO:0000313" key="1">
    <source>
        <dbReference type="EMBL" id="KAI3735579.1"/>
    </source>
</evidence>
<evidence type="ECO:0000313" key="2">
    <source>
        <dbReference type="Proteomes" id="UP001055879"/>
    </source>
</evidence>
<protein>
    <submittedName>
        <fullName evidence="1">Uncharacterized protein</fullName>
    </submittedName>
</protein>
<organism evidence="1 2">
    <name type="scientific">Arctium lappa</name>
    <name type="common">Greater burdock</name>
    <name type="synonym">Lappa major</name>
    <dbReference type="NCBI Taxonomy" id="4217"/>
    <lineage>
        <taxon>Eukaryota</taxon>
        <taxon>Viridiplantae</taxon>
        <taxon>Streptophyta</taxon>
        <taxon>Embryophyta</taxon>
        <taxon>Tracheophyta</taxon>
        <taxon>Spermatophyta</taxon>
        <taxon>Magnoliopsida</taxon>
        <taxon>eudicotyledons</taxon>
        <taxon>Gunneridae</taxon>
        <taxon>Pentapetalae</taxon>
        <taxon>asterids</taxon>
        <taxon>campanulids</taxon>
        <taxon>Asterales</taxon>
        <taxon>Asteraceae</taxon>
        <taxon>Carduoideae</taxon>
        <taxon>Cardueae</taxon>
        <taxon>Arctiinae</taxon>
        <taxon>Arctium</taxon>
    </lineage>
</organism>
<comment type="caution">
    <text evidence="1">The sequence shown here is derived from an EMBL/GenBank/DDBJ whole genome shotgun (WGS) entry which is preliminary data.</text>
</comment>
<dbReference type="Proteomes" id="UP001055879">
    <property type="component" value="Linkage Group LG04"/>
</dbReference>
<sequence>MIVFQFLGNIYVCNRYYLSLKTEIGIWKPVIIYLFFLASNLIGLVQTVLGFYGKNGYGQGLAARWL</sequence>
<name>A0ACB9CMR7_ARCLA</name>
<accession>A0ACB9CMR7</accession>
<reference evidence="1 2" key="2">
    <citation type="journal article" date="2022" name="Mol. Ecol. Resour.">
        <title>The genomes of chicory, endive, great burdock and yacon provide insights into Asteraceae paleo-polyploidization history and plant inulin production.</title>
        <authorList>
            <person name="Fan W."/>
            <person name="Wang S."/>
            <person name="Wang H."/>
            <person name="Wang A."/>
            <person name="Jiang F."/>
            <person name="Liu H."/>
            <person name="Zhao H."/>
            <person name="Xu D."/>
            <person name="Zhang Y."/>
        </authorList>
    </citation>
    <scope>NUCLEOTIDE SEQUENCE [LARGE SCALE GENOMIC DNA]</scope>
    <source>
        <strain evidence="2">cv. Niubang</strain>
    </source>
</reference>